<feature type="transmembrane region" description="Helical" evidence="1">
    <location>
        <begin position="70"/>
        <end position="95"/>
    </location>
</feature>
<keyword evidence="1" id="KW-0812">Transmembrane</keyword>
<feature type="transmembrane region" description="Helical" evidence="1">
    <location>
        <begin position="21"/>
        <end position="50"/>
    </location>
</feature>
<evidence type="ECO:0000313" key="3">
    <source>
        <dbReference type="Proteomes" id="UP001073227"/>
    </source>
</evidence>
<dbReference type="EMBL" id="JAOVZR010000001">
    <property type="protein sequence ID" value="MCY0149414.1"/>
    <property type="molecule type" value="Genomic_DNA"/>
</dbReference>
<keyword evidence="3" id="KW-1185">Reference proteome</keyword>
<accession>A0ABT3ZCE8</accession>
<keyword evidence="1" id="KW-1133">Transmembrane helix</keyword>
<evidence type="ECO:0000313" key="2">
    <source>
        <dbReference type="EMBL" id="MCY0149414.1"/>
    </source>
</evidence>
<reference evidence="2" key="1">
    <citation type="submission" date="2022-10" db="EMBL/GenBank/DDBJ databases">
        <title>Hoeflea sp. G2-23, isolated from marine algae.</title>
        <authorList>
            <person name="Kristyanto S."/>
            <person name="Kim J.M."/>
            <person name="Jeon C.O."/>
        </authorList>
    </citation>
    <scope>NUCLEOTIDE SEQUENCE</scope>
    <source>
        <strain evidence="2">G2-23</strain>
    </source>
</reference>
<evidence type="ECO:0000256" key="1">
    <source>
        <dbReference type="SAM" id="Phobius"/>
    </source>
</evidence>
<gene>
    <name evidence="2" type="ORF">OEG84_17295</name>
</gene>
<keyword evidence="1" id="KW-0472">Membrane</keyword>
<dbReference type="RefSeq" id="WP_267654896.1">
    <property type="nucleotide sequence ID" value="NZ_JAOVZR010000001.1"/>
</dbReference>
<sequence length="105" mass="11505">MIKSVYDFYVRPDFRGFDKVNLLFYSICLCLGAFIGSAVSVIVISCGVYGTLHLLTGKLRWSLPEPVTMVFYAFCGFFAAEALAALIHPSAIAFAHSGVSGRPFR</sequence>
<protein>
    <submittedName>
        <fullName evidence="2">Uncharacterized protein</fullName>
    </submittedName>
</protein>
<dbReference type="Proteomes" id="UP001073227">
    <property type="component" value="Unassembled WGS sequence"/>
</dbReference>
<name>A0ABT3ZCE8_9HYPH</name>
<proteinExistence type="predicted"/>
<comment type="caution">
    <text evidence="2">The sequence shown here is derived from an EMBL/GenBank/DDBJ whole genome shotgun (WGS) entry which is preliminary data.</text>
</comment>
<organism evidence="2 3">
    <name type="scientific">Hoeflea algicola</name>
    <dbReference type="NCBI Taxonomy" id="2983763"/>
    <lineage>
        <taxon>Bacteria</taxon>
        <taxon>Pseudomonadati</taxon>
        <taxon>Pseudomonadota</taxon>
        <taxon>Alphaproteobacteria</taxon>
        <taxon>Hyphomicrobiales</taxon>
        <taxon>Rhizobiaceae</taxon>
        <taxon>Hoeflea</taxon>
    </lineage>
</organism>